<keyword evidence="3 6" id="KW-0812">Transmembrane</keyword>
<dbReference type="OrthoDB" id="161181at2"/>
<reference evidence="7 8" key="1">
    <citation type="submission" date="2015-07" db="EMBL/GenBank/DDBJ databases">
        <title>Genome sequence of Ornatilinea apprima DSM 23815.</title>
        <authorList>
            <person name="Hemp J."/>
            <person name="Ward L.M."/>
            <person name="Pace L.A."/>
            <person name="Fischer W.W."/>
        </authorList>
    </citation>
    <scope>NUCLEOTIDE SEQUENCE [LARGE SCALE GENOMIC DNA]</scope>
    <source>
        <strain evidence="7 8">P3M-1</strain>
    </source>
</reference>
<feature type="transmembrane region" description="Helical" evidence="6">
    <location>
        <begin position="292"/>
        <end position="316"/>
    </location>
</feature>
<evidence type="ECO:0000313" key="8">
    <source>
        <dbReference type="Proteomes" id="UP000050417"/>
    </source>
</evidence>
<proteinExistence type="predicted"/>
<accession>A0A0P6XCA8</accession>
<sequence length="339" mass="37068">MSSSKGAMIRKAGRWLPGVFISVVLLVVVFRVAEWNDLGDAFTYIRWPYIAAALALTLASLLTKSAAWRTLLDNAPGYWQTFFIVNEGYFLNNILPFRAGEVGRAIFMGQSSKKGTMHVISTIVIERAFDVAMAASLLLATLPLTLGMAEAKSAAVTTIILVVAGFGALFLMARFNEQVKDLVNRVGGRWPLVQKWIVPRIDSLLDGLKVLTRPSQFFAAVAWSLVTWVFWVGIYYVMLLSIAPNAPLWWGAFVDSFLAMGMAIPSAPAGLGVFEASIVFALSLLKVDAAKALAYAISLHFMQFVTTAIFGLIGLLREGRSISALFEGMEKKEQPDTIS</sequence>
<evidence type="ECO:0000256" key="5">
    <source>
        <dbReference type="ARBA" id="ARBA00023136"/>
    </source>
</evidence>
<dbReference type="Pfam" id="PF03706">
    <property type="entry name" value="LPG_synthase_TM"/>
    <property type="match status" value="1"/>
</dbReference>
<protein>
    <recommendedName>
        <fullName evidence="9">Flippase-like domain-containing protein</fullName>
    </recommendedName>
</protein>
<dbReference type="STRING" id="1134406.ADN00_08325"/>
<evidence type="ECO:0000256" key="4">
    <source>
        <dbReference type="ARBA" id="ARBA00022989"/>
    </source>
</evidence>
<feature type="transmembrane region" description="Helical" evidence="6">
    <location>
        <begin position="257"/>
        <end position="285"/>
    </location>
</feature>
<dbReference type="AlphaFoldDB" id="A0A0P6XCA8"/>
<dbReference type="NCBIfam" id="TIGR00374">
    <property type="entry name" value="flippase-like domain"/>
    <property type="match status" value="1"/>
</dbReference>
<dbReference type="PANTHER" id="PTHR39087">
    <property type="entry name" value="UPF0104 MEMBRANE PROTEIN MJ1595"/>
    <property type="match status" value="1"/>
</dbReference>
<evidence type="ECO:0000256" key="2">
    <source>
        <dbReference type="ARBA" id="ARBA00022475"/>
    </source>
</evidence>
<feature type="transmembrane region" description="Helical" evidence="6">
    <location>
        <begin position="12"/>
        <end position="32"/>
    </location>
</feature>
<evidence type="ECO:0000256" key="6">
    <source>
        <dbReference type="SAM" id="Phobius"/>
    </source>
</evidence>
<keyword evidence="5 6" id="KW-0472">Membrane</keyword>
<feature type="transmembrane region" description="Helical" evidence="6">
    <location>
        <begin position="44"/>
        <end position="62"/>
    </location>
</feature>
<dbReference type="InterPro" id="IPR022791">
    <property type="entry name" value="L-PG_synthase/AglD"/>
</dbReference>
<name>A0A0P6XCA8_9CHLR</name>
<keyword evidence="2" id="KW-1003">Cell membrane</keyword>
<feature type="transmembrane region" description="Helical" evidence="6">
    <location>
        <begin position="217"/>
        <end position="237"/>
    </location>
</feature>
<dbReference type="GO" id="GO:0005886">
    <property type="term" value="C:plasma membrane"/>
    <property type="evidence" value="ECO:0007669"/>
    <property type="project" value="UniProtKB-SubCell"/>
</dbReference>
<organism evidence="7 8">
    <name type="scientific">Ornatilinea apprima</name>
    <dbReference type="NCBI Taxonomy" id="1134406"/>
    <lineage>
        <taxon>Bacteria</taxon>
        <taxon>Bacillati</taxon>
        <taxon>Chloroflexota</taxon>
        <taxon>Anaerolineae</taxon>
        <taxon>Anaerolineales</taxon>
        <taxon>Anaerolineaceae</taxon>
        <taxon>Ornatilinea</taxon>
    </lineage>
</organism>
<feature type="transmembrane region" description="Helical" evidence="6">
    <location>
        <begin position="155"/>
        <end position="175"/>
    </location>
</feature>
<comment type="caution">
    <text evidence="7">The sequence shown here is derived from an EMBL/GenBank/DDBJ whole genome shotgun (WGS) entry which is preliminary data.</text>
</comment>
<evidence type="ECO:0000256" key="1">
    <source>
        <dbReference type="ARBA" id="ARBA00004651"/>
    </source>
</evidence>
<dbReference type="RefSeq" id="WP_075062523.1">
    <property type="nucleotide sequence ID" value="NZ_LGCL01000021.1"/>
</dbReference>
<dbReference type="Proteomes" id="UP000050417">
    <property type="component" value="Unassembled WGS sequence"/>
</dbReference>
<evidence type="ECO:0008006" key="9">
    <source>
        <dbReference type="Google" id="ProtNLM"/>
    </source>
</evidence>
<evidence type="ECO:0000256" key="3">
    <source>
        <dbReference type="ARBA" id="ARBA00022692"/>
    </source>
</evidence>
<gene>
    <name evidence="7" type="ORF">ADN00_08325</name>
</gene>
<keyword evidence="8" id="KW-1185">Reference proteome</keyword>
<dbReference type="PATRIC" id="fig|1134406.4.peg.667"/>
<dbReference type="PANTHER" id="PTHR39087:SF2">
    <property type="entry name" value="UPF0104 MEMBRANE PROTEIN MJ1595"/>
    <property type="match status" value="1"/>
</dbReference>
<feature type="transmembrane region" description="Helical" evidence="6">
    <location>
        <begin position="128"/>
        <end position="149"/>
    </location>
</feature>
<comment type="subcellular location">
    <subcellularLocation>
        <location evidence="1">Cell membrane</location>
        <topology evidence="1">Multi-pass membrane protein</topology>
    </subcellularLocation>
</comment>
<keyword evidence="4 6" id="KW-1133">Transmembrane helix</keyword>
<evidence type="ECO:0000313" key="7">
    <source>
        <dbReference type="EMBL" id="KPL77873.1"/>
    </source>
</evidence>
<dbReference type="EMBL" id="LGCL01000021">
    <property type="protein sequence ID" value="KPL77873.1"/>
    <property type="molecule type" value="Genomic_DNA"/>
</dbReference>